<dbReference type="EMBL" id="CAXAMM010023213">
    <property type="protein sequence ID" value="CAK9053209.1"/>
    <property type="molecule type" value="Genomic_DNA"/>
</dbReference>
<dbReference type="GO" id="GO:1990904">
    <property type="term" value="C:ribonucleoprotein complex"/>
    <property type="evidence" value="ECO:0007669"/>
    <property type="project" value="UniProtKB-KW"/>
</dbReference>
<evidence type="ECO:0000256" key="6">
    <source>
        <dbReference type="ARBA" id="ARBA00023187"/>
    </source>
</evidence>
<keyword evidence="12" id="KW-1185">Reference proteome</keyword>
<comment type="similarity">
    <text evidence="2">Belongs to the PRP31 family.</text>
</comment>
<proteinExistence type="inferred from homology"/>
<comment type="caution">
    <text evidence="11">The sequence shown here is derived from an EMBL/GenBank/DDBJ whole genome shotgun (WGS) entry which is preliminary data.</text>
</comment>
<feature type="non-terminal residue" evidence="11">
    <location>
        <position position="1"/>
    </location>
</feature>
<dbReference type="PROSITE" id="PS51358">
    <property type="entry name" value="NOP"/>
    <property type="match status" value="1"/>
</dbReference>
<evidence type="ECO:0000256" key="1">
    <source>
        <dbReference type="ARBA" id="ARBA00004123"/>
    </source>
</evidence>
<evidence type="ECO:0000313" key="12">
    <source>
        <dbReference type="Proteomes" id="UP001642464"/>
    </source>
</evidence>
<dbReference type="PANTHER" id="PTHR13904:SF0">
    <property type="entry name" value="U4_U6 SMALL NUCLEAR RIBONUCLEOPROTEIN PRP31"/>
    <property type="match status" value="1"/>
</dbReference>
<feature type="domain" description="Nop" evidence="10">
    <location>
        <begin position="501"/>
        <end position="618"/>
    </location>
</feature>
<dbReference type="InterPro" id="IPR027105">
    <property type="entry name" value="Prp31"/>
</dbReference>
<dbReference type="Proteomes" id="UP001642464">
    <property type="component" value="Unassembled WGS sequence"/>
</dbReference>
<evidence type="ECO:0000256" key="2">
    <source>
        <dbReference type="ARBA" id="ARBA00005572"/>
    </source>
</evidence>
<dbReference type="Gene3D" id="1.10.246.90">
    <property type="entry name" value="Nop domain"/>
    <property type="match status" value="1"/>
</dbReference>
<evidence type="ECO:0000256" key="8">
    <source>
        <dbReference type="ARBA" id="ARBA00023274"/>
    </source>
</evidence>
<reference evidence="11 12" key="1">
    <citation type="submission" date="2024-02" db="EMBL/GenBank/DDBJ databases">
        <authorList>
            <person name="Chen Y."/>
            <person name="Shah S."/>
            <person name="Dougan E. K."/>
            <person name="Thang M."/>
            <person name="Chan C."/>
        </authorList>
    </citation>
    <scope>NUCLEOTIDE SEQUENCE [LARGE SCALE GENOMIC DNA]</scope>
</reference>
<evidence type="ECO:0000256" key="7">
    <source>
        <dbReference type="ARBA" id="ARBA00023242"/>
    </source>
</evidence>
<dbReference type="InterPro" id="IPR012976">
    <property type="entry name" value="NOSIC"/>
</dbReference>
<dbReference type="InterPro" id="IPR002687">
    <property type="entry name" value="Nop_dom"/>
</dbReference>
<keyword evidence="8 11" id="KW-0687">Ribonucleoprotein</keyword>
<evidence type="ECO:0000256" key="5">
    <source>
        <dbReference type="ARBA" id="ARBA00022884"/>
    </source>
</evidence>
<dbReference type="Pfam" id="PF09785">
    <property type="entry name" value="Prp31_C"/>
    <property type="match status" value="1"/>
</dbReference>
<dbReference type="Pfam" id="PF01798">
    <property type="entry name" value="Nop"/>
    <property type="match status" value="1"/>
</dbReference>
<keyword evidence="3" id="KW-0507">mRNA processing</keyword>
<gene>
    <name evidence="11" type="ORF">SCF082_LOCUS29024</name>
</gene>
<accession>A0ABP0MR41</accession>
<evidence type="ECO:0000256" key="9">
    <source>
        <dbReference type="SAM" id="MobiDB-lite"/>
    </source>
</evidence>
<protein>
    <submittedName>
        <fullName evidence="11">U4/U6 small nuclear ribonucleoprotein Prp31 (Pre-mRNA-processing factor 31)</fullName>
    </submittedName>
</protein>
<evidence type="ECO:0000313" key="11">
    <source>
        <dbReference type="EMBL" id="CAK9053209.1"/>
    </source>
</evidence>
<evidence type="ECO:0000259" key="10">
    <source>
        <dbReference type="PROSITE" id="PS51358"/>
    </source>
</evidence>
<dbReference type="InterPro" id="IPR019175">
    <property type="entry name" value="Prp31_C"/>
</dbReference>
<dbReference type="Gene3D" id="1.10.287.4070">
    <property type="match status" value="1"/>
</dbReference>
<keyword evidence="5" id="KW-0694">RNA-binding</keyword>
<keyword evidence="6" id="KW-0508">mRNA splicing</keyword>
<evidence type="ECO:0000256" key="3">
    <source>
        <dbReference type="ARBA" id="ARBA00022664"/>
    </source>
</evidence>
<feature type="region of interest" description="Disordered" evidence="9">
    <location>
        <begin position="280"/>
        <end position="299"/>
    </location>
</feature>
<feature type="compositionally biased region" description="Basic residues" evidence="9">
    <location>
        <begin position="636"/>
        <end position="646"/>
    </location>
</feature>
<feature type="region of interest" description="Disordered" evidence="9">
    <location>
        <begin position="614"/>
        <end position="646"/>
    </location>
</feature>
<dbReference type="InterPro" id="IPR036070">
    <property type="entry name" value="Nop_dom_sf"/>
</dbReference>
<keyword evidence="7" id="KW-0539">Nucleus</keyword>
<organism evidence="11 12">
    <name type="scientific">Durusdinium trenchii</name>
    <dbReference type="NCBI Taxonomy" id="1381693"/>
    <lineage>
        <taxon>Eukaryota</taxon>
        <taxon>Sar</taxon>
        <taxon>Alveolata</taxon>
        <taxon>Dinophyceae</taxon>
        <taxon>Suessiales</taxon>
        <taxon>Symbiodiniaceae</taxon>
        <taxon>Durusdinium</taxon>
    </lineage>
</organism>
<dbReference type="InterPro" id="IPR042239">
    <property type="entry name" value="Nop_C"/>
</dbReference>
<sequence>VPGKRPRVTVKCTDKAFMCKAGSRFGILKQNALGRDCIDRCGSTIDFFKKDCKYQVRIDNTQDEQEIDARLAKAIQLPQLEYAGGSLLTILLEDGRLVNAQVSRQVEWNRFAIKVDGQDQDQLVELNEANHVQGHCADFDSKAYLKYCAIQRDRFRFLEDSITCRKMDVETQVIYIDTAVESATVQTPDIKSLADLLLGADGERFKGQQLIYRCLMIAGPGTGKTWSSCQLMYHLSKACSARSVLTGIVKMPTLIFAQKIAGAVMATLADSFLQDLEDLEEPDPEAEEPAAKKAKKGKKAPVEKDLSTAALVDDEEEAEEIPDAIQVFMNNEKSGSSSVSEMLKNDEFQKLMDEVRERKDEQPALELGKQLSEEDTEYPLITRCNSLVREIDDEMMNIHRFVRDIYSKKFPELESIVTSPLDYLQVVQRIGNTKDLTTIDFSDILPNTAVMAITVTASMTAGTQLPRQELDKMLVGCDEAFLLNDCKRDVLLYLESRMSGLAPNLSALLGAALAAKLITAAGGLLNLARMPAQNIILVGSQKKSLLGMGSGAYSTQGIIFLSDLIVSTPMEFRNRAVKLVAGKCGLAARVDSFHESPLGQVGTQLREKILQSLAKAQEPPPAKQKKTLPPPEDRPRAKRGGKRHRRIKEKYGQSEFKKMLNRTKFGVDPEDNIYTEEWGLGLPYFEGKPVPLKAAKVSKEKQLQRNIQAMKRQRAAASAGNESGLSSSLAFTPVQGIELANPSAQRKAPDVGEKYFSNSAGFVNLSTPMRMMRAEGVSDVMYNKLPLAAQNAILDKPWLEDGFKIEYGQEYCAVLVRALRLRSAIVLLDGIDEASDVKGVLQSYIMRRLVPMEISLVLTSRPEGVSADLSTLKQSFAIMSLKPLSDKQQKDIILNQELRMLECGVGTVTPERVQSEGNEFFEKMMGFAETRKEDGSWDPTMVQHLKGQVIKAIPTGPSAWPWTAKVQCGTLIFQFTLQNFTLESISWALGKFGAPWFRGSLPLRGLFRRGTAPSSAYLKAASGYFTGELFRGSVVLWWPPAVAELLGVMDKLLKEKKPTADLDAVLKELGLESEASTDASEASDLRRLQEKFPGTDAFKPGPSLAKKLYELAEKKSLSMTTSDVPSFPTKVTNNQDLWSKVWALDEKR</sequence>
<evidence type="ECO:0000256" key="4">
    <source>
        <dbReference type="ARBA" id="ARBA00022728"/>
    </source>
</evidence>
<name>A0ABP0MR41_9DINO</name>
<keyword evidence="4" id="KW-0747">Spliceosome</keyword>
<dbReference type="SMART" id="SM00931">
    <property type="entry name" value="NOSIC"/>
    <property type="match status" value="1"/>
</dbReference>
<dbReference type="SUPFAM" id="SSF89124">
    <property type="entry name" value="Nop domain"/>
    <property type="match status" value="1"/>
</dbReference>
<dbReference type="PANTHER" id="PTHR13904">
    <property type="entry name" value="PRE-MRNA SPLICING FACTOR PRP31"/>
    <property type="match status" value="1"/>
</dbReference>
<comment type="subcellular location">
    <subcellularLocation>
        <location evidence="1">Nucleus</location>
    </subcellularLocation>
</comment>